<feature type="signal peptide" evidence="3">
    <location>
        <begin position="1"/>
        <end position="21"/>
    </location>
</feature>
<protein>
    <submittedName>
        <fullName evidence="4">Uncharacterized protein</fullName>
    </submittedName>
</protein>
<proteinExistence type="predicted"/>
<dbReference type="Proteomes" id="UP000256645">
    <property type="component" value="Unassembled WGS sequence"/>
</dbReference>
<evidence type="ECO:0000313" key="4">
    <source>
        <dbReference type="EMBL" id="RDW77781.1"/>
    </source>
</evidence>
<organism evidence="4 5">
    <name type="scientific">Coleophoma cylindrospora</name>
    <dbReference type="NCBI Taxonomy" id="1849047"/>
    <lineage>
        <taxon>Eukaryota</taxon>
        <taxon>Fungi</taxon>
        <taxon>Dikarya</taxon>
        <taxon>Ascomycota</taxon>
        <taxon>Pezizomycotina</taxon>
        <taxon>Leotiomycetes</taxon>
        <taxon>Helotiales</taxon>
        <taxon>Dermateaceae</taxon>
        <taxon>Coleophoma</taxon>
    </lineage>
</organism>
<feature type="chain" id="PRO_5017658258" evidence="3">
    <location>
        <begin position="22"/>
        <end position="321"/>
    </location>
</feature>
<feature type="transmembrane region" description="Helical" evidence="2">
    <location>
        <begin position="297"/>
        <end position="319"/>
    </location>
</feature>
<gene>
    <name evidence="4" type="ORF">BP6252_05834</name>
</gene>
<keyword evidence="2" id="KW-0472">Membrane</keyword>
<evidence type="ECO:0000256" key="3">
    <source>
        <dbReference type="SAM" id="SignalP"/>
    </source>
</evidence>
<keyword evidence="3" id="KW-0732">Signal</keyword>
<evidence type="ECO:0000256" key="2">
    <source>
        <dbReference type="SAM" id="Phobius"/>
    </source>
</evidence>
<accession>A0A3D8RVF0</accession>
<name>A0A3D8RVF0_9HELO</name>
<comment type="caution">
    <text evidence="4">The sequence shown here is derived from an EMBL/GenBank/DDBJ whole genome shotgun (WGS) entry which is preliminary data.</text>
</comment>
<evidence type="ECO:0000256" key="1">
    <source>
        <dbReference type="SAM" id="MobiDB-lite"/>
    </source>
</evidence>
<sequence>MAPSLRHLAALALATLSRVSAFDDISIASHVVAGQDAHVFFQNDISLGSDSFDAQYTNYRVYLSISPPGWGSNPCCWLVNSSAIDVVDLKVQIPASVGPSASNYSIVAMEFITDSELYGSYTSGFEYSRDFTLTGGTGVWSAYETSPSGPFALGDADNIPCSAYECARNCNQQFYPANLGDDPNTYESAYESTYKCVAACPGVTYLSWDALMSGDDGSSTSSTSSSGATATSVASSGSTQSTASSTTKSEATATSATSITSTASSNATVTTTSNSSSASVASTTSARASASSQSSGAVAGSASAFGFLVAFLVSFLVFAHN</sequence>
<dbReference type="EMBL" id="PDLM01000005">
    <property type="protein sequence ID" value="RDW77781.1"/>
    <property type="molecule type" value="Genomic_DNA"/>
</dbReference>
<reference evidence="4 5" key="1">
    <citation type="journal article" date="2018" name="IMA Fungus">
        <title>IMA Genome-F 9: Draft genome sequence of Annulohypoxylon stygium, Aspergillus mulundensis, Berkeleyomyces basicola (syn. Thielaviopsis basicola), Ceratocystis smalleyi, two Cercospora beticola strains, Coleophoma cylindrospora, Fusarium fracticaudum, Phialophora cf. hyalina, and Morchella septimelata.</title>
        <authorList>
            <person name="Wingfield B.D."/>
            <person name="Bills G.F."/>
            <person name="Dong Y."/>
            <person name="Huang W."/>
            <person name="Nel W.J."/>
            <person name="Swalarsk-Parry B.S."/>
            <person name="Vaghefi N."/>
            <person name="Wilken P.M."/>
            <person name="An Z."/>
            <person name="de Beer Z.W."/>
            <person name="De Vos L."/>
            <person name="Chen L."/>
            <person name="Duong T.A."/>
            <person name="Gao Y."/>
            <person name="Hammerbacher A."/>
            <person name="Kikkert J.R."/>
            <person name="Li Y."/>
            <person name="Li H."/>
            <person name="Li K."/>
            <person name="Li Q."/>
            <person name="Liu X."/>
            <person name="Ma X."/>
            <person name="Naidoo K."/>
            <person name="Pethybridge S.J."/>
            <person name="Sun J."/>
            <person name="Steenkamp E.T."/>
            <person name="van der Nest M.A."/>
            <person name="van Wyk S."/>
            <person name="Wingfield M.J."/>
            <person name="Xiong C."/>
            <person name="Yue Q."/>
            <person name="Zhang X."/>
        </authorList>
    </citation>
    <scope>NUCLEOTIDE SEQUENCE [LARGE SCALE GENOMIC DNA]</scope>
    <source>
        <strain evidence="4 5">BP6252</strain>
    </source>
</reference>
<keyword evidence="2" id="KW-1133">Transmembrane helix</keyword>
<dbReference type="OrthoDB" id="5076485at2759"/>
<evidence type="ECO:0000313" key="5">
    <source>
        <dbReference type="Proteomes" id="UP000256645"/>
    </source>
</evidence>
<feature type="region of interest" description="Disordered" evidence="1">
    <location>
        <begin position="218"/>
        <end position="256"/>
    </location>
</feature>
<keyword evidence="5" id="KW-1185">Reference proteome</keyword>
<keyword evidence="2" id="KW-0812">Transmembrane</keyword>
<dbReference type="AlphaFoldDB" id="A0A3D8RVF0"/>